<dbReference type="RefSeq" id="WP_345223280.1">
    <property type="nucleotide sequence ID" value="NZ_BAAAXE010000013.1"/>
</dbReference>
<protein>
    <recommendedName>
        <fullName evidence="3">Transcriptional regulator</fullName>
    </recommendedName>
</protein>
<organism evidence="1 2">
    <name type="scientific">Streptomyces cremeus</name>
    <dbReference type="NCBI Taxonomy" id="66881"/>
    <lineage>
        <taxon>Bacteria</taxon>
        <taxon>Bacillati</taxon>
        <taxon>Actinomycetota</taxon>
        <taxon>Actinomycetes</taxon>
        <taxon>Kitasatosporales</taxon>
        <taxon>Streptomycetaceae</taxon>
        <taxon>Streptomyces</taxon>
    </lineage>
</organism>
<evidence type="ECO:0000313" key="2">
    <source>
        <dbReference type="Proteomes" id="UP001589718"/>
    </source>
</evidence>
<dbReference type="Proteomes" id="UP001589718">
    <property type="component" value="Unassembled WGS sequence"/>
</dbReference>
<evidence type="ECO:0000313" key="1">
    <source>
        <dbReference type="EMBL" id="MFB9520945.1"/>
    </source>
</evidence>
<proteinExistence type="predicted"/>
<gene>
    <name evidence="1" type="ORF">ACFFTU_13375</name>
</gene>
<sequence>MSVPPGNPLLVRARVAAGILSQEKFVEEFQRTAAELGVDATVTVRQIRRWESKKPGWPHPPARTVLTALFGRSPEELGFRERTRNLAASGGLGPVHDEEVNRRVFMARTVTVAGATMLPASAHDLLAAPPSDPVSGIRDVLTGTLARPAQPSSVEAIVQATASAKRQVQACRYSRLAVKLPGLLVEFGEPREVEAEQREVDIAEVHAFHVAASLLLKAEDPASAWVAAERAMSAARRVDDPSLIAAASRSLTQAVAAVGHKQQAIRIAIVGVDQLSGQVSKRTPARTAVFGALLLRGAWAAAVAGDADTAGELLDSAGRSAKLLDESSNLQWTAFGRQNVQQHRLSIALTLGNAGQALDAARQVDVTQLAVTERRAVYWMDVARALHLCGQPEKAVTALLSAEKEAEEEVLSRPVVKELIGEMVARDRTVRLPELRKLAVRAAVAV</sequence>
<reference evidence="1 2" key="1">
    <citation type="submission" date="2024-09" db="EMBL/GenBank/DDBJ databases">
        <authorList>
            <person name="Sun Q."/>
            <person name="Mori K."/>
        </authorList>
    </citation>
    <scope>NUCLEOTIDE SEQUENCE [LARGE SCALE GENOMIC DNA]</scope>
    <source>
        <strain evidence="1 2">JCM 4362</strain>
    </source>
</reference>
<name>A0ABV5PCL0_STRCM</name>
<evidence type="ECO:0008006" key="3">
    <source>
        <dbReference type="Google" id="ProtNLM"/>
    </source>
</evidence>
<accession>A0ABV5PCL0</accession>
<dbReference type="EMBL" id="JBHMCR010000006">
    <property type="protein sequence ID" value="MFB9520945.1"/>
    <property type="molecule type" value="Genomic_DNA"/>
</dbReference>
<comment type="caution">
    <text evidence="1">The sequence shown here is derived from an EMBL/GenBank/DDBJ whole genome shotgun (WGS) entry which is preliminary data.</text>
</comment>
<keyword evidence="2" id="KW-1185">Reference proteome</keyword>